<evidence type="ECO:0000259" key="1">
    <source>
        <dbReference type="PROSITE" id="PS50076"/>
    </source>
</evidence>
<organism evidence="2">
    <name type="scientific">Albugo laibachii Nc14</name>
    <dbReference type="NCBI Taxonomy" id="890382"/>
    <lineage>
        <taxon>Eukaryota</taxon>
        <taxon>Sar</taxon>
        <taxon>Stramenopiles</taxon>
        <taxon>Oomycota</taxon>
        <taxon>Peronosporomycetes</taxon>
        <taxon>Albuginales</taxon>
        <taxon>Albuginaceae</taxon>
        <taxon>Albugo</taxon>
    </lineage>
</organism>
<reference evidence="2" key="2">
    <citation type="submission" date="2011-02" db="EMBL/GenBank/DDBJ databases">
        <authorList>
            <person name="MacLean D."/>
        </authorList>
    </citation>
    <scope>NUCLEOTIDE SEQUENCE</scope>
</reference>
<evidence type="ECO:0000313" key="2">
    <source>
        <dbReference type="EMBL" id="CCA14152.1"/>
    </source>
</evidence>
<dbReference type="PROSITE" id="PS00636">
    <property type="entry name" value="DNAJ_1"/>
    <property type="match status" value="1"/>
</dbReference>
<dbReference type="InterPro" id="IPR018253">
    <property type="entry name" value="DnaJ_domain_CS"/>
</dbReference>
<dbReference type="PRINTS" id="PR00625">
    <property type="entry name" value="JDOMAIN"/>
</dbReference>
<sequence>MGSQHECASKQSDLKIKSTRGIKANTINTILPKNSILHAAVTCSISSSLSTEDTIQPDTPTAFLQSQVDAILESLPIVPDDCKLKVYQSHSNCIIFESEDAFYYVIHMSYTSRDMVHTILGSAVPLSFPYIYRFGGARIHLPFWRQAKSHFKTLLDTYAAAHVSQKPLLICGHSVAGSMAHLMLAELLYQTHPLLNESHRNALTALDAEAKKKNHVGNARESQRIPPSYDVLKSLSQTSNGETVIDLNVHSPKVYSVGFGAPYAGSVELHDFLAALNASSHVITFVNELDCLPSILNVAQSAAVLCKTSERFITIAKATGSLLRLLPGPIQYLLSASTDTSVGFGPTATSLYLTMSFRMLQSTFEKLRSHDVIAGADYQYAPSGTYIFLRKDTTQTFSSASPSNILDKLEAESTTLSGECVLQHSISAYLDNISKRTAFIRVNKSMNYYERLQVSRDASNRQIRTAYRSLALTWHPDRWNSPNFRPQDREIAEEVFKLLAESYEALSDPVTRKAYDEHLDQGLSLKEEFMRHGTVNGVTLDEAINTFRNVYHNASAALSKIANQLHSSSSTAAGQRADLVRNSKVQHGQGLIADNHRNIFAPGRIRIVRKITEQDRVMYIQPDEIRPGDIAAPSKLNSGAKVRTASIVGGAVVVGASVALAVNAWSHYSDSYKRHKQAEIVRTMPAEFLICMLQEHHQKKHAKLALDDAKNRMTKFRQSRGGAKVAAVDSLEENEKVLSVKDDCRKAQVDSSIRDASFIINEEEVDDHLVEEFYDCATELTSATQEAMAEEEFFECVALTEAVSLYFDEGTHEQTTSKSPQSCIKFPVGGAVSTPFGLGQIKAWNTVAEVQIFGLGDTVAYVRKEDVTRGAELTVTKQLQKLDCKRMALSERVIQHFGLNESPDNQLVLKNLVGAGRLGALESGIRATGGILLAKGVARTSAFRGTAAPLAIASILVDVSKEFYDYRQKQIERKQLGILSDASEQLIMNEFRLRTGQHVVSGASAAAGAGIGAYGISSSVALWTGVGLTGPVGLVAATGAAVIGGMLGYLAGSQVYSHYTCQYFQDQQLAREHIDRLELGARILFNEYDPQESGMIKRSDCIKIMTKLNEASRSVSTDGFEKAVVVLQRSDENEFISWASFWEWVSAEAIKSLRQMEVENTHTQAENPADSWWEQYTQAFSYYLGKRDPSKVNDDLTRNSTLSASISKEAVEVQSSLDSRLVPSLHDTGTKAEFSLSVLNAQIEYLLNKGYLTETDAYGLETLLDSKDPTLQLSAHRTVARMFKAYGDRAGIDDGRIDEAFSPPKESTTARKSILRKKQYGNSGPSSINNEQEQLNVLCSLLSTDGLRHFLQDHGIDASSCESSKHEDLHCLALEGSVST</sequence>
<dbReference type="HOGENOM" id="CLU_254706_0_0_1"/>
<dbReference type="GO" id="GO:0051087">
    <property type="term" value="F:protein-folding chaperone binding"/>
    <property type="evidence" value="ECO:0007669"/>
    <property type="project" value="TreeGrafter"/>
</dbReference>
<dbReference type="GO" id="GO:0051082">
    <property type="term" value="F:unfolded protein binding"/>
    <property type="evidence" value="ECO:0007669"/>
    <property type="project" value="TreeGrafter"/>
</dbReference>
<dbReference type="PROSITE" id="PS50076">
    <property type="entry name" value="DNAJ_2"/>
    <property type="match status" value="1"/>
</dbReference>
<dbReference type="CDD" id="cd06257">
    <property type="entry name" value="DnaJ"/>
    <property type="match status" value="1"/>
</dbReference>
<dbReference type="GO" id="GO:0044183">
    <property type="term" value="F:protein folding chaperone"/>
    <property type="evidence" value="ECO:0007669"/>
    <property type="project" value="TreeGrafter"/>
</dbReference>
<dbReference type="InterPro" id="IPR036869">
    <property type="entry name" value="J_dom_sf"/>
</dbReference>
<dbReference type="Gene3D" id="1.10.287.110">
    <property type="entry name" value="DnaJ domain"/>
    <property type="match status" value="1"/>
</dbReference>
<dbReference type="SUPFAM" id="SSF53474">
    <property type="entry name" value="alpha/beta-Hydrolases"/>
    <property type="match status" value="1"/>
</dbReference>
<reference evidence="2" key="1">
    <citation type="journal article" date="2011" name="PLoS Biol.">
        <title>Gene gain and loss during evolution of obligate parasitism in the white rust pathogen of Arabidopsis thaliana.</title>
        <authorList>
            <person name="Kemen E."/>
            <person name="Gardiner A."/>
            <person name="Schultz-Larsen T."/>
            <person name="Kemen A.C."/>
            <person name="Balmuth A.L."/>
            <person name="Robert-Seilaniantz A."/>
            <person name="Bailey K."/>
            <person name="Holub E."/>
            <person name="Studholme D.J."/>
            <person name="Maclean D."/>
            <person name="Jones J.D."/>
        </authorList>
    </citation>
    <scope>NUCLEOTIDE SEQUENCE</scope>
</reference>
<dbReference type="InterPro" id="IPR029058">
    <property type="entry name" value="AB_hydrolase_fold"/>
</dbReference>
<dbReference type="GO" id="GO:0005737">
    <property type="term" value="C:cytoplasm"/>
    <property type="evidence" value="ECO:0007669"/>
    <property type="project" value="TreeGrafter"/>
</dbReference>
<dbReference type="Gene3D" id="3.40.50.1820">
    <property type="entry name" value="alpha/beta hydrolase"/>
    <property type="match status" value="1"/>
</dbReference>
<dbReference type="SUPFAM" id="SSF46565">
    <property type="entry name" value="Chaperone J-domain"/>
    <property type="match status" value="1"/>
</dbReference>
<accession>F0VZC2</accession>
<protein>
    <submittedName>
        <fullName evidence="2">Uncharacterized protein AlNc14C2G260</fullName>
    </submittedName>
</protein>
<name>F0VZC2_9STRA</name>
<dbReference type="EMBL" id="FR824047">
    <property type="protein sequence ID" value="CCA14152.1"/>
    <property type="molecule type" value="Genomic_DNA"/>
</dbReference>
<feature type="domain" description="J" evidence="1">
    <location>
        <begin position="447"/>
        <end position="519"/>
    </location>
</feature>
<gene>
    <name evidence="2" type="primary">AlNc14C2G260</name>
    <name evidence="2" type="ORF">ALNC14_002950</name>
</gene>
<dbReference type="Pfam" id="PF00226">
    <property type="entry name" value="DnaJ"/>
    <property type="match status" value="1"/>
</dbReference>
<dbReference type="PANTHER" id="PTHR43948:SF10">
    <property type="entry name" value="MRJ, ISOFORM E"/>
    <property type="match status" value="1"/>
</dbReference>
<dbReference type="PANTHER" id="PTHR43948">
    <property type="entry name" value="DNAJ HOMOLOG SUBFAMILY B"/>
    <property type="match status" value="1"/>
</dbReference>
<proteinExistence type="predicted"/>
<dbReference type="SMART" id="SM00271">
    <property type="entry name" value="DnaJ"/>
    <property type="match status" value="1"/>
</dbReference>
<dbReference type="InterPro" id="IPR001623">
    <property type="entry name" value="DnaJ_domain"/>
</dbReference>